<protein>
    <recommendedName>
        <fullName evidence="3">RNase H type-1 domain-containing protein</fullName>
    </recommendedName>
</protein>
<proteinExistence type="predicted"/>
<dbReference type="OrthoDB" id="1733298at2759"/>
<dbReference type="AlphaFoldDB" id="A0A2Z6ND41"/>
<dbReference type="EMBL" id="DF973787">
    <property type="protein sequence ID" value="GAU39993.1"/>
    <property type="molecule type" value="Genomic_DNA"/>
</dbReference>
<reference evidence="2" key="1">
    <citation type="journal article" date="2017" name="Front. Plant Sci.">
        <title>Climate Clever Clovers: New Paradigm to Reduce the Environmental Footprint of Ruminants by Breeding Low Methanogenic Forages Utilizing Haplotype Variation.</title>
        <authorList>
            <person name="Kaur P."/>
            <person name="Appels R."/>
            <person name="Bayer P.E."/>
            <person name="Keeble-Gagnere G."/>
            <person name="Wang J."/>
            <person name="Hirakawa H."/>
            <person name="Shirasawa K."/>
            <person name="Vercoe P."/>
            <person name="Stefanova K."/>
            <person name="Durmic Z."/>
            <person name="Nichols P."/>
            <person name="Revell C."/>
            <person name="Isobe S.N."/>
            <person name="Edwards D."/>
            <person name="Erskine W."/>
        </authorList>
    </citation>
    <scope>NUCLEOTIDE SEQUENCE [LARGE SCALE GENOMIC DNA]</scope>
    <source>
        <strain evidence="2">cv. Daliak</strain>
    </source>
</reference>
<keyword evidence="2" id="KW-1185">Reference proteome</keyword>
<sequence length="113" mass="12328">MHTATSTQQQEQQIRWMPPPTGYLKCNLDAALFTISNQVGMGASIRDEKGQFVAATTRTMLSNHSDFIVAFTKRQANGSAHALARAALSHASRATFDVISSCITTIIMNELMP</sequence>
<evidence type="ECO:0000313" key="2">
    <source>
        <dbReference type="Proteomes" id="UP000242715"/>
    </source>
</evidence>
<evidence type="ECO:0008006" key="3">
    <source>
        <dbReference type="Google" id="ProtNLM"/>
    </source>
</evidence>
<dbReference type="Proteomes" id="UP000242715">
    <property type="component" value="Unassembled WGS sequence"/>
</dbReference>
<name>A0A2Z6ND41_TRISU</name>
<dbReference type="PANTHER" id="PTHR47074:SF48">
    <property type="entry name" value="POLYNUCLEOTIDYL TRANSFERASE, RIBONUCLEASE H-LIKE SUPERFAMILY PROTEIN"/>
    <property type="match status" value="1"/>
</dbReference>
<evidence type="ECO:0000313" key="1">
    <source>
        <dbReference type="EMBL" id="GAU39993.1"/>
    </source>
</evidence>
<accession>A0A2Z6ND41</accession>
<gene>
    <name evidence="1" type="ORF">TSUD_211140</name>
</gene>
<dbReference type="PANTHER" id="PTHR47074">
    <property type="entry name" value="BNAC02G40300D PROTEIN"/>
    <property type="match status" value="1"/>
</dbReference>
<organism evidence="1 2">
    <name type="scientific">Trifolium subterraneum</name>
    <name type="common">Subterranean clover</name>
    <dbReference type="NCBI Taxonomy" id="3900"/>
    <lineage>
        <taxon>Eukaryota</taxon>
        <taxon>Viridiplantae</taxon>
        <taxon>Streptophyta</taxon>
        <taxon>Embryophyta</taxon>
        <taxon>Tracheophyta</taxon>
        <taxon>Spermatophyta</taxon>
        <taxon>Magnoliopsida</taxon>
        <taxon>eudicotyledons</taxon>
        <taxon>Gunneridae</taxon>
        <taxon>Pentapetalae</taxon>
        <taxon>rosids</taxon>
        <taxon>fabids</taxon>
        <taxon>Fabales</taxon>
        <taxon>Fabaceae</taxon>
        <taxon>Papilionoideae</taxon>
        <taxon>50 kb inversion clade</taxon>
        <taxon>NPAAA clade</taxon>
        <taxon>Hologalegina</taxon>
        <taxon>IRL clade</taxon>
        <taxon>Trifolieae</taxon>
        <taxon>Trifolium</taxon>
    </lineage>
</organism>
<dbReference type="InterPro" id="IPR052929">
    <property type="entry name" value="RNase_H-like_EbsB-rel"/>
</dbReference>